<evidence type="ECO:0000259" key="2">
    <source>
        <dbReference type="Pfam" id="PF13648"/>
    </source>
</evidence>
<feature type="domain" description="Lipocalin-like" evidence="2">
    <location>
        <begin position="33"/>
        <end position="118"/>
    </location>
</feature>
<sequence length="142" mass="16250">MKKLNLLLGILIGLAILSCSSNDNDSSPNEPTILGEWILVNQIYDGQNENLSDCELQETLTFNSNGTLISYYTDNEPCEFFTETQQYELNGTELKILFGQNSDFRFNILTLTATELSIENFYRDGETLDTNNRTTYEYEKVE</sequence>
<evidence type="ECO:0000256" key="1">
    <source>
        <dbReference type="SAM" id="SignalP"/>
    </source>
</evidence>
<name>A0ABT6G2J5_9FLAO</name>
<keyword evidence="4" id="KW-1185">Reference proteome</keyword>
<dbReference type="RefSeq" id="WP_278005640.1">
    <property type="nucleotide sequence ID" value="NZ_JARSBN010000005.1"/>
</dbReference>
<dbReference type="PROSITE" id="PS51257">
    <property type="entry name" value="PROKAR_LIPOPROTEIN"/>
    <property type="match status" value="1"/>
</dbReference>
<accession>A0ABT6G2J5</accession>
<feature type="chain" id="PRO_5045369482" evidence="1">
    <location>
        <begin position="22"/>
        <end position="142"/>
    </location>
</feature>
<comment type="caution">
    <text evidence="3">The sequence shown here is derived from an EMBL/GenBank/DDBJ whole genome shotgun (WGS) entry which is preliminary data.</text>
</comment>
<dbReference type="InterPro" id="IPR024311">
    <property type="entry name" value="Lipocalin-like"/>
</dbReference>
<dbReference type="Pfam" id="PF13648">
    <property type="entry name" value="Lipocalin_4"/>
    <property type="match status" value="1"/>
</dbReference>
<reference evidence="3 4" key="1">
    <citation type="submission" date="2023-03" db="EMBL/GenBank/DDBJ databases">
        <title>Strain YYF002 represents a novel species in the genus Winogradskyella isolated from seawater.</title>
        <authorList>
            <person name="Fu Z.-Y."/>
        </authorList>
    </citation>
    <scope>NUCLEOTIDE SEQUENCE [LARGE SCALE GENOMIC DNA]</scope>
    <source>
        <strain evidence="3 4">YYF002</strain>
    </source>
</reference>
<proteinExistence type="predicted"/>
<dbReference type="Proteomes" id="UP001529085">
    <property type="component" value="Unassembled WGS sequence"/>
</dbReference>
<dbReference type="EMBL" id="JARSBN010000005">
    <property type="protein sequence ID" value="MDG4716190.1"/>
    <property type="molecule type" value="Genomic_DNA"/>
</dbReference>
<feature type="signal peptide" evidence="1">
    <location>
        <begin position="1"/>
        <end position="21"/>
    </location>
</feature>
<organism evidence="3 4">
    <name type="scientific">Winogradskyella marincola</name>
    <dbReference type="NCBI Taxonomy" id="3037795"/>
    <lineage>
        <taxon>Bacteria</taxon>
        <taxon>Pseudomonadati</taxon>
        <taxon>Bacteroidota</taxon>
        <taxon>Flavobacteriia</taxon>
        <taxon>Flavobacteriales</taxon>
        <taxon>Flavobacteriaceae</taxon>
        <taxon>Winogradskyella</taxon>
    </lineage>
</organism>
<gene>
    <name evidence="3" type="ORF">P7122_09920</name>
</gene>
<evidence type="ECO:0000313" key="4">
    <source>
        <dbReference type="Proteomes" id="UP001529085"/>
    </source>
</evidence>
<protein>
    <submittedName>
        <fullName evidence="3">Lipocalin family protein</fullName>
    </submittedName>
</protein>
<keyword evidence="1" id="KW-0732">Signal</keyword>
<evidence type="ECO:0000313" key="3">
    <source>
        <dbReference type="EMBL" id="MDG4716190.1"/>
    </source>
</evidence>